<evidence type="ECO:0000313" key="6">
    <source>
        <dbReference type="EMBL" id="CAH3027112.1"/>
    </source>
</evidence>
<feature type="compositionally biased region" description="Polar residues" evidence="4">
    <location>
        <begin position="437"/>
        <end position="459"/>
    </location>
</feature>
<name>A0ABN8MG97_9CNID</name>
<keyword evidence="7" id="KW-1185">Reference proteome</keyword>
<accession>A0ABN8MG97</accession>
<evidence type="ECO:0000256" key="1">
    <source>
        <dbReference type="ARBA" id="ARBA00022771"/>
    </source>
</evidence>
<proteinExistence type="predicted"/>
<evidence type="ECO:0000256" key="2">
    <source>
        <dbReference type="ARBA" id="ARBA00022833"/>
    </source>
</evidence>
<evidence type="ECO:0000259" key="5">
    <source>
        <dbReference type="PROSITE" id="PS50089"/>
    </source>
</evidence>
<keyword evidence="1 3" id="KW-0479">Metal-binding</keyword>
<dbReference type="PROSITE" id="PS50089">
    <property type="entry name" value="ZF_RING_2"/>
    <property type="match status" value="1"/>
</dbReference>
<feature type="region of interest" description="Disordered" evidence="4">
    <location>
        <begin position="482"/>
        <end position="504"/>
    </location>
</feature>
<evidence type="ECO:0000256" key="3">
    <source>
        <dbReference type="PROSITE-ProRule" id="PRU00175"/>
    </source>
</evidence>
<comment type="caution">
    <text evidence="6">The sequence shown here is derived from an EMBL/GenBank/DDBJ whole genome shotgun (WGS) entry which is preliminary data.</text>
</comment>
<evidence type="ECO:0000313" key="7">
    <source>
        <dbReference type="Proteomes" id="UP001159427"/>
    </source>
</evidence>
<dbReference type="EMBL" id="CALNXI010000437">
    <property type="protein sequence ID" value="CAH3027112.1"/>
    <property type="molecule type" value="Genomic_DNA"/>
</dbReference>
<dbReference type="InterPro" id="IPR001841">
    <property type="entry name" value="Znf_RING"/>
</dbReference>
<reference evidence="6 7" key="1">
    <citation type="submission" date="2022-05" db="EMBL/GenBank/DDBJ databases">
        <authorList>
            <consortium name="Genoscope - CEA"/>
            <person name="William W."/>
        </authorList>
    </citation>
    <scope>NUCLEOTIDE SEQUENCE [LARGE SCALE GENOMIC DNA]</scope>
</reference>
<keyword evidence="2" id="KW-0862">Zinc</keyword>
<organism evidence="6 7">
    <name type="scientific">Porites evermanni</name>
    <dbReference type="NCBI Taxonomy" id="104178"/>
    <lineage>
        <taxon>Eukaryota</taxon>
        <taxon>Metazoa</taxon>
        <taxon>Cnidaria</taxon>
        <taxon>Anthozoa</taxon>
        <taxon>Hexacorallia</taxon>
        <taxon>Scleractinia</taxon>
        <taxon>Fungiina</taxon>
        <taxon>Poritidae</taxon>
        <taxon>Porites</taxon>
    </lineage>
</organism>
<feature type="region of interest" description="Disordered" evidence="4">
    <location>
        <begin position="419"/>
        <end position="459"/>
    </location>
</feature>
<dbReference type="SUPFAM" id="SSF57850">
    <property type="entry name" value="RING/U-box"/>
    <property type="match status" value="1"/>
</dbReference>
<keyword evidence="1 3" id="KW-0863">Zinc-finger</keyword>
<protein>
    <recommendedName>
        <fullName evidence="5">RING-type domain-containing protein</fullName>
    </recommendedName>
</protein>
<evidence type="ECO:0000256" key="4">
    <source>
        <dbReference type="SAM" id="MobiDB-lite"/>
    </source>
</evidence>
<dbReference type="Proteomes" id="UP001159427">
    <property type="component" value="Unassembled WGS sequence"/>
</dbReference>
<feature type="domain" description="RING-type" evidence="5">
    <location>
        <begin position="372"/>
        <end position="405"/>
    </location>
</feature>
<sequence length="715" mass="80879">MSDYLKKFLVIQPGDWPAQFYSRQIIYETLQKYYRSSPDTLHGTAIPTDHEYTTPFNSGYRQWATAEESPAHINSLPAILSLIPCIGPLHISLNGRETVFKDFVGFFENIYNNLFPRSKLPKTPRPWRISLILEVVFGGWLFITEAVKEKFKVCKDIEYMTLLNLLDNYIPLVLTIYSTSFKLNNFFEYFNAMIRIWTMFMCLERHHYDKAPLVWIAMCTYWGINNPHLYLILRLFLVIFDEYPVENAHSIIRSKTSDSDTIEQMQQKAKASFQSKAAQYSLKSYFPPPSSFTFSANQLKYLKMKCAALISSIFIKIAHNPGKGQFRGKGKNLRVVLPRIFGPDPVKTKILPLGYCSEIKPDPDSICDMPGCTVTNDAEWVLLEGCSHSFHLTCLSEIQHCPLCQKFIQQKADSLGTTAKNAILNPKNRNTEKNKGSDSVTPQDESNLLDTSKEPTCNVSNSEIKDLDANITYLINQISTLSPMAPPSQRKHSKQQQPTTVTKPPHCKKCGHLVKGHKRPKGNQVKCEQCPGGICISTDADRCNCNFEWHSTDTSQQLHSITNQQVVKEWLLPPQICQSMIFGVPIGSNACTIIATIGASKFLSGELIMPTNDENVLRTVSAFAGIIKCGNIMYRQINLPPGQVNLDIREAIATRSDQFSLLITEDIGIFSTEFLQSKMQEIVQISEDTCTISIVPPDKSILICFDHTQRIMALF</sequence>
<gene>
    <name evidence="6" type="ORF">PEVE_00030752</name>
</gene>